<dbReference type="Gene3D" id="3.40.30.10">
    <property type="entry name" value="Glutaredoxin"/>
    <property type="match status" value="1"/>
</dbReference>
<dbReference type="GO" id="GO:0005783">
    <property type="term" value="C:endoplasmic reticulum"/>
    <property type="evidence" value="ECO:0007669"/>
    <property type="project" value="UniProtKB-ARBA"/>
</dbReference>
<proteinExistence type="predicted"/>
<dbReference type="FunFam" id="1.10.287.110:FF:000045">
    <property type="entry name" value="Molecular chaperone DnaJ"/>
    <property type="match status" value="1"/>
</dbReference>
<dbReference type="Gene3D" id="1.10.287.110">
    <property type="entry name" value="DnaJ domain"/>
    <property type="match status" value="1"/>
</dbReference>
<dbReference type="SUPFAM" id="SSF52833">
    <property type="entry name" value="Thioredoxin-like"/>
    <property type="match status" value="1"/>
</dbReference>
<dbReference type="Proteomes" id="UP000236161">
    <property type="component" value="Unassembled WGS sequence"/>
</dbReference>
<dbReference type="PRINTS" id="PR00625">
    <property type="entry name" value="JDOMAIN"/>
</dbReference>
<feature type="chain" id="PRO_5014122226" evidence="3">
    <location>
        <begin position="23"/>
        <end position="570"/>
    </location>
</feature>
<dbReference type="EMBL" id="KZ451883">
    <property type="protein sequence ID" value="PKA67098.1"/>
    <property type="molecule type" value="Genomic_DNA"/>
</dbReference>
<evidence type="ECO:0000256" key="3">
    <source>
        <dbReference type="SAM" id="SignalP"/>
    </source>
</evidence>
<dbReference type="Pfam" id="PF00226">
    <property type="entry name" value="DnaJ"/>
    <property type="match status" value="1"/>
</dbReference>
<organism evidence="5 6">
    <name type="scientific">Apostasia shenzhenica</name>
    <dbReference type="NCBI Taxonomy" id="1088818"/>
    <lineage>
        <taxon>Eukaryota</taxon>
        <taxon>Viridiplantae</taxon>
        <taxon>Streptophyta</taxon>
        <taxon>Embryophyta</taxon>
        <taxon>Tracheophyta</taxon>
        <taxon>Spermatophyta</taxon>
        <taxon>Magnoliopsida</taxon>
        <taxon>Liliopsida</taxon>
        <taxon>Asparagales</taxon>
        <taxon>Orchidaceae</taxon>
        <taxon>Apostasioideae</taxon>
        <taxon>Apostasia</taxon>
    </lineage>
</organism>
<keyword evidence="1" id="KW-0143">Chaperone</keyword>
<dbReference type="InterPro" id="IPR036869">
    <property type="entry name" value="J_dom_sf"/>
</dbReference>
<dbReference type="SMART" id="SM00271">
    <property type="entry name" value="DnaJ"/>
    <property type="match status" value="1"/>
</dbReference>
<dbReference type="PROSITE" id="PS50076">
    <property type="entry name" value="DNAJ_2"/>
    <property type="match status" value="1"/>
</dbReference>
<dbReference type="InterPro" id="IPR036249">
    <property type="entry name" value="Thioredoxin-like_sf"/>
</dbReference>
<feature type="coiled-coil region" evidence="2">
    <location>
        <begin position="399"/>
        <end position="426"/>
    </location>
</feature>
<evidence type="ECO:0000259" key="4">
    <source>
        <dbReference type="PROSITE" id="PS50076"/>
    </source>
</evidence>
<evidence type="ECO:0000313" key="6">
    <source>
        <dbReference type="Proteomes" id="UP000236161"/>
    </source>
</evidence>
<dbReference type="InterPro" id="IPR018253">
    <property type="entry name" value="DnaJ_domain_CS"/>
</dbReference>
<dbReference type="OrthoDB" id="10250354at2759"/>
<sequence length="570" mass="62844">MMRPVLLFFLLILPFFVPYPEAKSLDPYKVLGVDKKASPREIQKAFHKLSLQYHPDKNKNKGAHEKFAEINNAYEILSDENKRNNYDLYGDEKGNTGFDAGNFDNHDGYTYFTSGGPGGGHFTSGPGGWQSMGGQENTKSFSFSFGGNPRASGNQFGFDMGDIFSNIFGSGMSGSSHFGSSSSSGARSNSGFSSSGNVEDIKLSSFNKKIRDQGLTWLLLFYTTSARGYHVLESVLEDVADSLSGALKAGKINCQTEQALCRDVGVSTSGSAKLFIYSYGSSGKGSLLEYNGDIDARSLKTFCQDHLPRISKRVDLSRFEFSITTDNLPEVLLLSTKKDTPVMWRAVSALYRKSFLFYDAEVHDISHSFLKKYGVKALPALVGRLADGGVHVLKAGISVKDLQSGIVELKSLLNSFEKQNKAASSQSKKTRSDAQGKNIPILTASNLERICGDSTPVCILGVFRSTKAKEKLENVLSELSRMTFMRRQNRGSDSVSYSLLDANKQSQMLNSFDKSGFKFSDEFLVAYKPRRRKFAAFTGELTKEEAERFIGSVLNGDVIFSKIRQTPVMR</sequence>
<gene>
    <name evidence="5" type="primary">ATJ15</name>
    <name evidence="5" type="ORF">AXF42_Ash004590</name>
</gene>
<protein>
    <submittedName>
        <fullName evidence="5">Chaperone protein dnaJ 15</fullName>
    </submittedName>
</protein>
<dbReference type="AlphaFoldDB" id="A0A2I0BH21"/>
<keyword evidence="6" id="KW-1185">Reference proteome</keyword>
<keyword evidence="2" id="KW-0175">Coiled coil</keyword>
<evidence type="ECO:0000313" key="5">
    <source>
        <dbReference type="EMBL" id="PKA67098.1"/>
    </source>
</evidence>
<dbReference type="SUPFAM" id="SSF46565">
    <property type="entry name" value="Chaperone J-domain"/>
    <property type="match status" value="1"/>
</dbReference>
<dbReference type="PROSITE" id="PS00636">
    <property type="entry name" value="DNAJ_1"/>
    <property type="match status" value="1"/>
</dbReference>
<feature type="signal peptide" evidence="3">
    <location>
        <begin position="1"/>
        <end position="22"/>
    </location>
</feature>
<dbReference type="PANTHER" id="PTHR45184:SF1">
    <property type="entry name" value="DNAJ PROTEIN ERDJ3A"/>
    <property type="match status" value="1"/>
</dbReference>
<reference evidence="5 6" key="1">
    <citation type="journal article" date="2017" name="Nature">
        <title>The Apostasia genome and the evolution of orchids.</title>
        <authorList>
            <person name="Zhang G.Q."/>
            <person name="Liu K.W."/>
            <person name="Li Z."/>
            <person name="Lohaus R."/>
            <person name="Hsiao Y.Y."/>
            <person name="Niu S.C."/>
            <person name="Wang J.Y."/>
            <person name="Lin Y.C."/>
            <person name="Xu Q."/>
            <person name="Chen L.J."/>
            <person name="Yoshida K."/>
            <person name="Fujiwara S."/>
            <person name="Wang Z.W."/>
            <person name="Zhang Y.Q."/>
            <person name="Mitsuda N."/>
            <person name="Wang M."/>
            <person name="Liu G.H."/>
            <person name="Pecoraro L."/>
            <person name="Huang H.X."/>
            <person name="Xiao X.J."/>
            <person name="Lin M."/>
            <person name="Wu X.Y."/>
            <person name="Wu W.L."/>
            <person name="Chen Y.Y."/>
            <person name="Chang S.B."/>
            <person name="Sakamoto S."/>
            <person name="Ohme-Takagi M."/>
            <person name="Yagi M."/>
            <person name="Zeng S.J."/>
            <person name="Shen C.Y."/>
            <person name="Yeh C.M."/>
            <person name="Luo Y.B."/>
            <person name="Tsai W.C."/>
            <person name="Van de Peer Y."/>
            <person name="Liu Z.J."/>
        </authorList>
    </citation>
    <scope>NUCLEOTIDE SEQUENCE [LARGE SCALE GENOMIC DNA]</scope>
    <source>
        <strain evidence="6">cv. Shenzhen</strain>
        <tissue evidence="5">Stem</tissue>
    </source>
</reference>
<evidence type="ECO:0000256" key="2">
    <source>
        <dbReference type="SAM" id="Coils"/>
    </source>
</evidence>
<feature type="domain" description="J" evidence="4">
    <location>
        <begin position="26"/>
        <end position="90"/>
    </location>
</feature>
<dbReference type="InterPro" id="IPR001623">
    <property type="entry name" value="DnaJ_domain"/>
</dbReference>
<accession>A0A2I0BH21</accession>
<keyword evidence="3" id="KW-0732">Signal</keyword>
<dbReference type="PANTHER" id="PTHR45184">
    <property type="entry name" value="DNAJ PROTEIN ERDJ3A"/>
    <property type="match status" value="1"/>
</dbReference>
<dbReference type="CDD" id="cd06257">
    <property type="entry name" value="DnaJ"/>
    <property type="match status" value="1"/>
</dbReference>
<name>A0A2I0BH21_9ASPA</name>
<dbReference type="STRING" id="1088818.A0A2I0BH21"/>
<evidence type="ECO:0000256" key="1">
    <source>
        <dbReference type="ARBA" id="ARBA00023186"/>
    </source>
</evidence>
<dbReference type="InterPro" id="IPR052842">
    <property type="entry name" value="ER_Co-chaperone"/>
</dbReference>